<keyword evidence="2" id="KW-1185">Reference proteome</keyword>
<reference evidence="1" key="1">
    <citation type="submission" date="2020-08" db="EMBL/GenBank/DDBJ databases">
        <title>Genome sequencing and assembly of the red palm weevil Rhynchophorus ferrugineus.</title>
        <authorList>
            <person name="Dias G.B."/>
            <person name="Bergman C.M."/>
            <person name="Manee M."/>
        </authorList>
    </citation>
    <scope>NUCLEOTIDE SEQUENCE</scope>
    <source>
        <strain evidence="1">AA-2017</strain>
        <tissue evidence="1">Whole larva</tissue>
    </source>
</reference>
<dbReference type="Proteomes" id="UP000625711">
    <property type="component" value="Unassembled WGS sequence"/>
</dbReference>
<organism evidence="1 2">
    <name type="scientific">Rhynchophorus ferrugineus</name>
    <name type="common">Red palm weevil</name>
    <name type="synonym">Curculio ferrugineus</name>
    <dbReference type="NCBI Taxonomy" id="354439"/>
    <lineage>
        <taxon>Eukaryota</taxon>
        <taxon>Metazoa</taxon>
        <taxon>Ecdysozoa</taxon>
        <taxon>Arthropoda</taxon>
        <taxon>Hexapoda</taxon>
        <taxon>Insecta</taxon>
        <taxon>Pterygota</taxon>
        <taxon>Neoptera</taxon>
        <taxon>Endopterygota</taxon>
        <taxon>Coleoptera</taxon>
        <taxon>Polyphaga</taxon>
        <taxon>Cucujiformia</taxon>
        <taxon>Curculionidae</taxon>
        <taxon>Dryophthorinae</taxon>
        <taxon>Rhynchophorus</taxon>
    </lineage>
</organism>
<gene>
    <name evidence="1" type="ORF">GWI33_016262</name>
</gene>
<proteinExistence type="predicted"/>
<protein>
    <submittedName>
        <fullName evidence="1">Uncharacterized protein</fullName>
    </submittedName>
</protein>
<dbReference type="AlphaFoldDB" id="A0A834M3H6"/>
<accession>A0A834M3H6</accession>
<evidence type="ECO:0000313" key="1">
    <source>
        <dbReference type="EMBL" id="KAF7270791.1"/>
    </source>
</evidence>
<sequence>MDGAHALLEIRRPDHLSLKALQYRVHISSGGAVLPELSTILNRLLHNWNLRKKKDLPSVPFKIEDH</sequence>
<comment type="caution">
    <text evidence="1">The sequence shown here is derived from an EMBL/GenBank/DDBJ whole genome shotgun (WGS) entry which is preliminary data.</text>
</comment>
<name>A0A834M3H6_RHYFE</name>
<evidence type="ECO:0000313" key="2">
    <source>
        <dbReference type="Proteomes" id="UP000625711"/>
    </source>
</evidence>
<dbReference type="EMBL" id="JAACXV010014059">
    <property type="protein sequence ID" value="KAF7270791.1"/>
    <property type="molecule type" value="Genomic_DNA"/>
</dbReference>